<organism evidence="1 2">
    <name type="scientific">Geobacter argillaceus</name>
    <dbReference type="NCBI Taxonomy" id="345631"/>
    <lineage>
        <taxon>Bacteria</taxon>
        <taxon>Pseudomonadati</taxon>
        <taxon>Thermodesulfobacteriota</taxon>
        <taxon>Desulfuromonadia</taxon>
        <taxon>Geobacterales</taxon>
        <taxon>Geobacteraceae</taxon>
        <taxon>Geobacter</taxon>
    </lineage>
</organism>
<name>A0A562VNR0_9BACT</name>
<accession>A0A562VNR0</accession>
<comment type="caution">
    <text evidence="1">The sequence shown here is derived from an EMBL/GenBank/DDBJ whole genome shotgun (WGS) entry which is preliminary data.</text>
</comment>
<keyword evidence="2" id="KW-1185">Reference proteome</keyword>
<proteinExistence type="predicted"/>
<dbReference type="EMBL" id="VLLN01000007">
    <property type="protein sequence ID" value="TWJ19623.1"/>
    <property type="molecule type" value="Genomic_DNA"/>
</dbReference>
<sequence length="62" mass="6934">MGAYFSGFNRSEEVTFEERQFIRAICEEYAKKATQPVSNGAKKSSPFAQVLEGIEKNSGKKI</sequence>
<evidence type="ECO:0000313" key="1">
    <source>
        <dbReference type="EMBL" id="TWJ19623.1"/>
    </source>
</evidence>
<gene>
    <name evidence="1" type="ORF">JN12_01423</name>
</gene>
<protein>
    <submittedName>
        <fullName evidence="1">Uncharacterized protein</fullName>
    </submittedName>
</protein>
<dbReference type="AlphaFoldDB" id="A0A562VNR0"/>
<evidence type="ECO:0000313" key="2">
    <source>
        <dbReference type="Proteomes" id="UP000319449"/>
    </source>
</evidence>
<dbReference type="RefSeq" id="WP_145020381.1">
    <property type="nucleotide sequence ID" value="NZ_VLLN01000007.1"/>
</dbReference>
<reference evidence="1 2" key="1">
    <citation type="submission" date="2019-07" db="EMBL/GenBank/DDBJ databases">
        <title>Genomic Encyclopedia of Archaeal and Bacterial Type Strains, Phase II (KMG-II): from individual species to whole genera.</title>
        <authorList>
            <person name="Goeker M."/>
        </authorList>
    </citation>
    <scope>NUCLEOTIDE SEQUENCE [LARGE SCALE GENOMIC DNA]</scope>
    <source>
        <strain evidence="1 2">ATCC BAA-1139</strain>
    </source>
</reference>
<dbReference type="Proteomes" id="UP000319449">
    <property type="component" value="Unassembled WGS sequence"/>
</dbReference>